<feature type="domain" description="ABC3 transporter permease C-terminal" evidence="8">
    <location>
        <begin position="269"/>
        <end position="375"/>
    </location>
</feature>
<proteinExistence type="predicted"/>
<evidence type="ECO:0000256" key="2">
    <source>
        <dbReference type="ARBA" id="ARBA00022448"/>
    </source>
</evidence>
<keyword evidence="2" id="KW-0813">Transport</keyword>
<dbReference type="PANTHER" id="PTHR43738:SF1">
    <property type="entry name" value="HEMIN TRANSPORT SYSTEM PERMEASE PROTEIN HRTB-RELATED"/>
    <property type="match status" value="1"/>
</dbReference>
<dbReference type="AlphaFoldDB" id="A0AAU8JES5"/>
<dbReference type="Pfam" id="PF02687">
    <property type="entry name" value="FtsX"/>
    <property type="match status" value="1"/>
</dbReference>
<feature type="transmembrane region" description="Helical" evidence="7">
    <location>
        <begin position="263"/>
        <end position="286"/>
    </location>
</feature>
<reference evidence="9" key="1">
    <citation type="submission" date="2024-07" db="EMBL/GenBank/DDBJ databases">
        <authorList>
            <person name="Kim Y.J."/>
            <person name="Jeong J.Y."/>
        </authorList>
    </citation>
    <scope>NUCLEOTIDE SEQUENCE</scope>
    <source>
        <strain evidence="9">GIHE-MW2</strain>
    </source>
</reference>
<sequence>MFRKIPLAWLQLTREKSRLGAALAGIVFADILMFMQLGFREALFNSNTRMHRNLNADLVMISRKSESLISIQKFSHRRLYQTLGFSEVESVAPLYVGQLKWKNPFNRKDRIILIFGTKPSKPAFLMPEVADNSHLIQLPYVVLFDRMSRREFGEVAQAIDQGKSVTTEVGVRRIEVKGLFSLGASFAADGNLITSDLNFIRLFPNRRLGEIDIGLIRLKPNSNPTVSLEKIRQYLPSDVQVFTKQGYLDYEKSYWEKRTAIGFVFRFGVIMGFIVGLVIVYQIIYTDVADHLAEYATLKAMGYQEIYFYSLVIQEALLLAILGYIPGIVCSLFLYKMARSATMLPILMTLPRVVTVLGLTIFMCAVSGAIAMRKLQEADPADIF</sequence>
<accession>A0AAU8JES5</accession>
<feature type="transmembrane region" description="Helical" evidence="7">
    <location>
        <begin position="347"/>
        <end position="372"/>
    </location>
</feature>
<keyword evidence="5 7" id="KW-1133">Transmembrane helix</keyword>
<evidence type="ECO:0000313" key="9">
    <source>
        <dbReference type="EMBL" id="XCM37266.1"/>
    </source>
</evidence>
<keyword evidence="4 7" id="KW-0812">Transmembrane</keyword>
<dbReference type="NCBIfam" id="TIGR01185">
    <property type="entry name" value="devC"/>
    <property type="match status" value="1"/>
</dbReference>
<protein>
    <submittedName>
        <fullName evidence="9">ABC transporter permease DevC</fullName>
    </submittedName>
</protein>
<dbReference type="EMBL" id="CP159837">
    <property type="protein sequence ID" value="XCM37266.1"/>
    <property type="molecule type" value="Genomic_DNA"/>
</dbReference>
<evidence type="ECO:0000256" key="6">
    <source>
        <dbReference type="ARBA" id="ARBA00023136"/>
    </source>
</evidence>
<evidence type="ECO:0000256" key="4">
    <source>
        <dbReference type="ARBA" id="ARBA00022692"/>
    </source>
</evidence>
<evidence type="ECO:0000256" key="1">
    <source>
        <dbReference type="ARBA" id="ARBA00004651"/>
    </source>
</evidence>
<feature type="transmembrane region" description="Helical" evidence="7">
    <location>
        <begin position="20"/>
        <end position="39"/>
    </location>
</feature>
<keyword evidence="3" id="KW-1003">Cell membrane</keyword>
<name>A0AAU8JES5_9CYAN</name>
<dbReference type="InterPro" id="IPR005891">
    <property type="entry name" value="DevC"/>
</dbReference>
<gene>
    <name evidence="9" type="primary">devC</name>
    <name evidence="9" type="ORF">ABWT76_000012</name>
</gene>
<evidence type="ECO:0000256" key="7">
    <source>
        <dbReference type="SAM" id="Phobius"/>
    </source>
</evidence>
<comment type="subcellular location">
    <subcellularLocation>
        <location evidence="1">Cell membrane</location>
        <topology evidence="1">Multi-pass membrane protein</topology>
    </subcellularLocation>
</comment>
<organism evidence="9">
    <name type="scientific">Planktothricoides raciborskii GIHE-MW2</name>
    <dbReference type="NCBI Taxonomy" id="2792601"/>
    <lineage>
        <taxon>Bacteria</taxon>
        <taxon>Bacillati</taxon>
        <taxon>Cyanobacteriota</taxon>
        <taxon>Cyanophyceae</taxon>
        <taxon>Oscillatoriophycideae</taxon>
        <taxon>Oscillatoriales</taxon>
        <taxon>Oscillatoriaceae</taxon>
        <taxon>Planktothricoides</taxon>
    </lineage>
</organism>
<dbReference type="InterPro" id="IPR003838">
    <property type="entry name" value="ABC3_permease_C"/>
</dbReference>
<dbReference type="GO" id="GO:0005886">
    <property type="term" value="C:plasma membrane"/>
    <property type="evidence" value="ECO:0007669"/>
    <property type="project" value="UniProtKB-SubCell"/>
</dbReference>
<keyword evidence="6 7" id="KW-0472">Membrane</keyword>
<dbReference type="InterPro" id="IPR051125">
    <property type="entry name" value="ABC-4/HrtB_transporter"/>
</dbReference>
<evidence type="ECO:0000256" key="5">
    <source>
        <dbReference type="ARBA" id="ARBA00022989"/>
    </source>
</evidence>
<feature type="transmembrane region" description="Helical" evidence="7">
    <location>
        <begin position="306"/>
        <end position="335"/>
    </location>
</feature>
<dbReference type="RefSeq" id="WP_054467093.1">
    <property type="nucleotide sequence ID" value="NZ_CP159837.1"/>
</dbReference>
<evidence type="ECO:0000256" key="3">
    <source>
        <dbReference type="ARBA" id="ARBA00022475"/>
    </source>
</evidence>
<dbReference type="PANTHER" id="PTHR43738">
    <property type="entry name" value="ABC TRANSPORTER, MEMBRANE PROTEIN"/>
    <property type="match status" value="1"/>
</dbReference>
<evidence type="ECO:0000259" key="8">
    <source>
        <dbReference type="Pfam" id="PF02687"/>
    </source>
</evidence>
<dbReference type="PIRSF" id="PIRSF031773">
    <property type="entry name" value="DevC"/>
    <property type="match status" value="1"/>
</dbReference>